<protein>
    <submittedName>
        <fullName evidence="1">Uncharacterized protein</fullName>
    </submittedName>
</protein>
<accession>A0A0A9FYE2</accession>
<evidence type="ECO:0000313" key="1">
    <source>
        <dbReference type="EMBL" id="JAE17282.1"/>
    </source>
</evidence>
<proteinExistence type="predicted"/>
<dbReference type="EMBL" id="GBRH01180614">
    <property type="protein sequence ID" value="JAE17282.1"/>
    <property type="molecule type" value="Transcribed_RNA"/>
</dbReference>
<organism evidence="1">
    <name type="scientific">Arundo donax</name>
    <name type="common">Giant reed</name>
    <name type="synonym">Donax arundinaceus</name>
    <dbReference type="NCBI Taxonomy" id="35708"/>
    <lineage>
        <taxon>Eukaryota</taxon>
        <taxon>Viridiplantae</taxon>
        <taxon>Streptophyta</taxon>
        <taxon>Embryophyta</taxon>
        <taxon>Tracheophyta</taxon>
        <taxon>Spermatophyta</taxon>
        <taxon>Magnoliopsida</taxon>
        <taxon>Liliopsida</taxon>
        <taxon>Poales</taxon>
        <taxon>Poaceae</taxon>
        <taxon>PACMAD clade</taxon>
        <taxon>Arundinoideae</taxon>
        <taxon>Arundineae</taxon>
        <taxon>Arundo</taxon>
    </lineage>
</organism>
<reference evidence="1" key="1">
    <citation type="submission" date="2014-09" db="EMBL/GenBank/DDBJ databases">
        <authorList>
            <person name="Magalhaes I.L.F."/>
            <person name="Oliveira U."/>
            <person name="Santos F.R."/>
            <person name="Vidigal T.H.D.A."/>
            <person name="Brescovit A.D."/>
            <person name="Santos A.J."/>
        </authorList>
    </citation>
    <scope>NUCLEOTIDE SEQUENCE</scope>
    <source>
        <tissue evidence="1">Shoot tissue taken approximately 20 cm above the soil surface</tissue>
    </source>
</reference>
<sequence>MTAPTTESSSNCRW</sequence>
<name>A0A0A9FYE2_ARUDO</name>
<reference evidence="1" key="2">
    <citation type="journal article" date="2015" name="Data Brief">
        <title>Shoot transcriptome of the giant reed, Arundo donax.</title>
        <authorList>
            <person name="Barrero R.A."/>
            <person name="Guerrero F.D."/>
            <person name="Moolhuijzen P."/>
            <person name="Goolsby J.A."/>
            <person name="Tidwell J."/>
            <person name="Bellgard S.E."/>
            <person name="Bellgard M.I."/>
        </authorList>
    </citation>
    <scope>NUCLEOTIDE SEQUENCE</scope>
    <source>
        <tissue evidence="1">Shoot tissue taken approximately 20 cm above the soil surface</tissue>
    </source>
</reference>